<feature type="domain" description="WYL" evidence="1">
    <location>
        <begin position="166"/>
        <end position="238"/>
    </location>
</feature>
<dbReference type="InterPro" id="IPR051534">
    <property type="entry name" value="CBASS_pafABC_assoc_protein"/>
</dbReference>
<dbReference type="EMBL" id="JBHSLC010000115">
    <property type="protein sequence ID" value="MFC5359567.1"/>
    <property type="molecule type" value="Genomic_DNA"/>
</dbReference>
<feature type="domain" description="WCX" evidence="2">
    <location>
        <begin position="263"/>
        <end position="323"/>
    </location>
</feature>
<dbReference type="Proteomes" id="UP001596166">
    <property type="component" value="Unassembled WGS sequence"/>
</dbReference>
<accession>A0ABW0GHD7</accession>
<dbReference type="PROSITE" id="PS52050">
    <property type="entry name" value="WYL"/>
    <property type="match status" value="1"/>
</dbReference>
<evidence type="ECO:0000313" key="3">
    <source>
        <dbReference type="EMBL" id="MFC5359567.1"/>
    </source>
</evidence>
<proteinExistence type="predicted"/>
<dbReference type="PANTHER" id="PTHR34580">
    <property type="match status" value="1"/>
</dbReference>
<comment type="caution">
    <text evidence="3">The sequence shown here is derived from an EMBL/GenBank/DDBJ whole genome shotgun (WGS) entry which is preliminary data.</text>
</comment>
<dbReference type="InterPro" id="IPR057727">
    <property type="entry name" value="WCX_dom"/>
</dbReference>
<dbReference type="RefSeq" id="WP_376999697.1">
    <property type="nucleotide sequence ID" value="NZ_JBHSLC010000115.1"/>
</dbReference>
<sequence>MKRRIAAGIAASGPEMPRKHNDALPGDKLLALYQRLTLDGRKHFQTDLARDLVCSAQSIVRLIAIIERNLGQDAYIESGLESRRRFYRLRSRTEEKSLGFTFEELHCLAACRDIAAQFLPESVVDRISSTVTALALHLAEGSQPIAGQPIGFRGKGFIDYSPHFRTITILRKAIERRQVCRIVYRARGRQAEGVYRYAPGRLVAMSGTLYAQGYRMSEGSVLPERPTTFSIHRIAEVTPTGEYFRFNAADGEARTFGLGWHEPRRVAVRVESEAADYVRDRIWSDDQVVVDQVDGSIILSVTTTSEKELNAWVSSFGGQARILTSVPRNANN</sequence>
<reference evidence="4" key="1">
    <citation type="journal article" date="2019" name="Int. J. Syst. Evol. Microbiol.">
        <title>The Global Catalogue of Microorganisms (GCM) 10K type strain sequencing project: providing services to taxonomists for standard genome sequencing and annotation.</title>
        <authorList>
            <consortium name="The Broad Institute Genomics Platform"/>
            <consortium name="The Broad Institute Genome Sequencing Center for Infectious Disease"/>
            <person name="Wu L."/>
            <person name="Ma J."/>
        </authorList>
    </citation>
    <scope>NUCLEOTIDE SEQUENCE [LARGE SCALE GENOMIC DNA]</scope>
    <source>
        <strain evidence="4">CCUG 58760</strain>
    </source>
</reference>
<protein>
    <submittedName>
        <fullName evidence="3">WYL domain-containing protein</fullName>
    </submittedName>
</protein>
<name>A0ABW0GHD7_9PROT</name>
<dbReference type="Pfam" id="PF13280">
    <property type="entry name" value="WYL"/>
    <property type="match status" value="1"/>
</dbReference>
<gene>
    <name evidence="3" type="ORF">ACFPMG_31675</name>
</gene>
<keyword evidence="4" id="KW-1185">Reference proteome</keyword>
<dbReference type="Pfam" id="PF25583">
    <property type="entry name" value="WCX"/>
    <property type="match status" value="1"/>
</dbReference>
<dbReference type="InterPro" id="IPR026881">
    <property type="entry name" value="WYL_dom"/>
</dbReference>
<evidence type="ECO:0000259" key="2">
    <source>
        <dbReference type="Pfam" id="PF25583"/>
    </source>
</evidence>
<evidence type="ECO:0000313" key="4">
    <source>
        <dbReference type="Proteomes" id="UP001596166"/>
    </source>
</evidence>
<dbReference type="PANTHER" id="PTHR34580:SF1">
    <property type="entry name" value="PROTEIN PAFC"/>
    <property type="match status" value="1"/>
</dbReference>
<organism evidence="3 4">
    <name type="scientific">Azospirillum himalayense</name>
    <dbReference type="NCBI Taxonomy" id="654847"/>
    <lineage>
        <taxon>Bacteria</taxon>
        <taxon>Pseudomonadati</taxon>
        <taxon>Pseudomonadota</taxon>
        <taxon>Alphaproteobacteria</taxon>
        <taxon>Rhodospirillales</taxon>
        <taxon>Azospirillaceae</taxon>
        <taxon>Azospirillum</taxon>
    </lineage>
</organism>
<evidence type="ECO:0000259" key="1">
    <source>
        <dbReference type="Pfam" id="PF13280"/>
    </source>
</evidence>